<dbReference type="AlphaFoldDB" id="A0A4S4NDV6"/>
<name>A0A4S4NDV6_9BACT</name>
<evidence type="ECO:0000313" key="2">
    <source>
        <dbReference type="EMBL" id="THH37694.1"/>
    </source>
</evidence>
<accession>A0A4S4NDV6</accession>
<protein>
    <recommendedName>
        <fullName evidence="4">DoxX family protein</fullName>
    </recommendedName>
</protein>
<feature type="transmembrane region" description="Helical" evidence="1">
    <location>
        <begin position="21"/>
        <end position="40"/>
    </location>
</feature>
<dbReference type="Proteomes" id="UP000308528">
    <property type="component" value="Unassembled WGS sequence"/>
</dbReference>
<proteinExistence type="predicted"/>
<dbReference type="EMBL" id="SRSF01000006">
    <property type="protein sequence ID" value="THH37694.1"/>
    <property type="molecule type" value="Genomic_DNA"/>
</dbReference>
<sequence>MPNTQMMLQLHDPGISQVRRAIGYLLSFLPSLAVLGSGMTKFWPDNEIHALLAQLGMGEYAIAIGLTEIACVLLYWIPRTSNLGFFLFCSYVGGITVAELILDQVPWPGLTIGAMIYAGTLLRKPSLLG</sequence>
<evidence type="ECO:0000313" key="3">
    <source>
        <dbReference type="Proteomes" id="UP000308528"/>
    </source>
</evidence>
<keyword evidence="3" id="KW-1185">Reference proteome</keyword>
<keyword evidence="1" id="KW-1133">Transmembrane helix</keyword>
<organism evidence="2 3">
    <name type="scientific">Neolewinella litorea</name>
    <dbReference type="NCBI Taxonomy" id="2562452"/>
    <lineage>
        <taxon>Bacteria</taxon>
        <taxon>Pseudomonadati</taxon>
        <taxon>Bacteroidota</taxon>
        <taxon>Saprospiria</taxon>
        <taxon>Saprospirales</taxon>
        <taxon>Lewinellaceae</taxon>
        <taxon>Neolewinella</taxon>
    </lineage>
</organism>
<comment type="caution">
    <text evidence="2">The sequence shown here is derived from an EMBL/GenBank/DDBJ whole genome shotgun (WGS) entry which is preliminary data.</text>
</comment>
<keyword evidence="1" id="KW-0472">Membrane</keyword>
<reference evidence="2 3" key="1">
    <citation type="submission" date="2019-04" db="EMBL/GenBank/DDBJ databases">
        <title>Lewinella litorea sp. nov., isolated from a marine sand.</title>
        <authorList>
            <person name="Yoon J.-H."/>
        </authorList>
    </citation>
    <scope>NUCLEOTIDE SEQUENCE [LARGE SCALE GENOMIC DNA]</scope>
    <source>
        <strain evidence="2 3">HSMS-39</strain>
    </source>
</reference>
<feature type="transmembrane region" description="Helical" evidence="1">
    <location>
        <begin position="84"/>
        <end position="101"/>
    </location>
</feature>
<evidence type="ECO:0008006" key="4">
    <source>
        <dbReference type="Google" id="ProtNLM"/>
    </source>
</evidence>
<dbReference type="OrthoDB" id="677659at2"/>
<gene>
    <name evidence="2" type="ORF">E4021_13445</name>
</gene>
<keyword evidence="1" id="KW-0812">Transmembrane</keyword>
<evidence type="ECO:0000256" key="1">
    <source>
        <dbReference type="SAM" id="Phobius"/>
    </source>
</evidence>
<feature type="transmembrane region" description="Helical" evidence="1">
    <location>
        <begin position="60"/>
        <end position="77"/>
    </location>
</feature>